<evidence type="ECO:0000313" key="2">
    <source>
        <dbReference type="Proteomes" id="UP000030451"/>
    </source>
</evidence>
<comment type="caution">
    <text evidence="1">The sequence shown here is derived from an EMBL/GenBank/DDBJ whole genome shotgun (WGS) entry which is preliminary data.</text>
</comment>
<dbReference type="RefSeq" id="WP_038188120.1">
    <property type="nucleotide sequence ID" value="NZ_JRWP01000004.1"/>
</dbReference>
<gene>
    <name evidence="1" type="ORF">NM06_03695</name>
</gene>
<organism evidence="1 2">
    <name type="scientific">Photobacterium sp. (strain ATCC 43367)</name>
    <dbReference type="NCBI Taxonomy" id="379097"/>
    <lineage>
        <taxon>Bacteria</taxon>
        <taxon>Pseudomonadati</taxon>
        <taxon>Pseudomonadota</taxon>
        <taxon>Gammaproteobacteria</taxon>
        <taxon>Vibrionales</taxon>
        <taxon>Vibrionaceae</taxon>
        <taxon>Vibrio</taxon>
        <taxon>Vibrio oreintalis group</taxon>
    </lineage>
</organism>
<sequence length="234" mass="26195">MKTIFFASLISFSAIADTISVQNESITINLRFNEFQGLDKQRYVDAAKEWLEVVKSVEGREHHTLDIDVVVTDTIESDGLALVEESVQIKGLEIPTYGVIWMHANTHQPNFEVASYKGTILHEIGHILGIGSTTDPFIVDHIDEINGSGFCKDNSVALATYNQLYNTQFTCLPFSTNGHLYDDIQSEDEPRGNHVPPMTQEVMANGNDIRPITLAVLDDIGYQVDYTQIDMTRK</sequence>
<evidence type="ECO:0000313" key="1">
    <source>
        <dbReference type="EMBL" id="KGY10031.1"/>
    </source>
</evidence>
<dbReference type="OrthoDB" id="61573at2"/>
<proteinExistence type="predicted"/>
<dbReference type="EMBL" id="JRWP01000004">
    <property type="protein sequence ID" value="KGY10031.1"/>
    <property type="molecule type" value="Genomic_DNA"/>
</dbReference>
<dbReference type="AlphaFoldDB" id="A0A0A5I2K1"/>
<name>A0A0A5I2K1_PHOS4</name>
<dbReference type="Proteomes" id="UP000030451">
    <property type="component" value="Unassembled WGS sequence"/>
</dbReference>
<dbReference type="SUPFAM" id="SSF55486">
    <property type="entry name" value="Metalloproteases ('zincins'), catalytic domain"/>
    <property type="match status" value="1"/>
</dbReference>
<protein>
    <submittedName>
        <fullName evidence="1">Uncharacterized protein</fullName>
    </submittedName>
</protein>
<accession>A0A0A5I2K1</accession>
<reference evidence="1 2" key="1">
    <citation type="submission" date="2014-10" db="EMBL/GenBank/DDBJ databases">
        <title>Genome sequencing of Vibrio sinaloensis T08.</title>
        <authorList>
            <person name="Chan K.-G."/>
            <person name="Mohamad N.I."/>
        </authorList>
    </citation>
    <scope>NUCLEOTIDE SEQUENCE [LARGE SCALE GENOMIC DNA]</scope>
    <source>
        <strain evidence="1 2">T08</strain>
    </source>
</reference>